<dbReference type="SUPFAM" id="SSF103473">
    <property type="entry name" value="MFS general substrate transporter"/>
    <property type="match status" value="1"/>
</dbReference>
<reference evidence="6 7" key="1">
    <citation type="submission" date="2025-04" db="UniProtKB">
        <authorList>
            <consortium name="RefSeq"/>
        </authorList>
    </citation>
    <scope>IDENTIFICATION</scope>
    <source>
        <tissue evidence="6 7">Blood</tissue>
    </source>
</reference>
<keyword evidence="5" id="KW-1185">Reference proteome</keyword>
<evidence type="ECO:0000313" key="5">
    <source>
        <dbReference type="Proteomes" id="UP001652622"/>
    </source>
</evidence>
<evidence type="ECO:0000256" key="1">
    <source>
        <dbReference type="ARBA" id="ARBA00004141"/>
    </source>
</evidence>
<dbReference type="PANTHER" id="PTHR11360:SF284">
    <property type="entry name" value="EG:103B4.3 PROTEIN-RELATED"/>
    <property type="match status" value="1"/>
</dbReference>
<feature type="transmembrane region" description="Helical" evidence="3">
    <location>
        <begin position="406"/>
        <end position="430"/>
    </location>
</feature>
<feature type="transmembrane region" description="Helical" evidence="3">
    <location>
        <begin position="318"/>
        <end position="335"/>
    </location>
</feature>
<dbReference type="GO" id="GO:0008028">
    <property type="term" value="F:monocarboxylic acid transmembrane transporter activity"/>
    <property type="evidence" value="ECO:0007669"/>
    <property type="project" value="TreeGrafter"/>
</dbReference>
<dbReference type="KEGG" id="pgut:117672055"/>
<feature type="transmembrane region" description="Helical" evidence="3">
    <location>
        <begin position="377"/>
        <end position="400"/>
    </location>
</feature>
<feature type="transmembrane region" description="Helical" evidence="3">
    <location>
        <begin position="139"/>
        <end position="161"/>
    </location>
</feature>
<dbReference type="RefSeq" id="XP_034284364.1">
    <property type="nucleotide sequence ID" value="XM_034428473.1"/>
</dbReference>
<name>A0A6P9CY54_PANGU</name>
<dbReference type="CDD" id="cd17352">
    <property type="entry name" value="MFS_MCT_SLC16"/>
    <property type="match status" value="1"/>
</dbReference>
<proteinExistence type="predicted"/>
<evidence type="ECO:0000256" key="2">
    <source>
        <dbReference type="SAM" id="MobiDB-lite"/>
    </source>
</evidence>
<dbReference type="InterPro" id="IPR050327">
    <property type="entry name" value="Proton-linked_MCT"/>
</dbReference>
<feature type="transmembrane region" description="Helical" evidence="3">
    <location>
        <begin position="200"/>
        <end position="217"/>
    </location>
</feature>
<dbReference type="PROSITE" id="PS50850">
    <property type="entry name" value="MFS"/>
    <property type="match status" value="1"/>
</dbReference>
<gene>
    <name evidence="6 7" type="primary">LOC117672055</name>
</gene>
<dbReference type="Pfam" id="PF07690">
    <property type="entry name" value="MFS_1"/>
    <property type="match status" value="1"/>
</dbReference>
<feature type="domain" description="Major facilitator superfamily (MFS) profile" evidence="4">
    <location>
        <begin position="44"/>
        <end position="431"/>
    </location>
</feature>
<feature type="region of interest" description="Disordered" evidence="2">
    <location>
        <begin position="797"/>
        <end position="864"/>
    </location>
</feature>
<keyword evidence="3" id="KW-0812">Transmembrane</keyword>
<dbReference type="InterPro" id="IPR036259">
    <property type="entry name" value="MFS_trans_sf"/>
</dbReference>
<protein>
    <submittedName>
        <fullName evidence="6 7">Uncharacterized protein LOC117672055</fullName>
    </submittedName>
</protein>
<dbReference type="GeneID" id="117672055"/>
<organism evidence="5 7">
    <name type="scientific">Pantherophis guttatus</name>
    <name type="common">Corn snake</name>
    <name type="synonym">Elaphe guttata</name>
    <dbReference type="NCBI Taxonomy" id="94885"/>
    <lineage>
        <taxon>Eukaryota</taxon>
        <taxon>Metazoa</taxon>
        <taxon>Chordata</taxon>
        <taxon>Craniata</taxon>
        <taxon>Vertebrata</taxon>
        <taxon>Euteleostomi</taxon>
        <taxon>Lepidosauria</taxon>
        <taxon>Squamata</taxon>
        <taxon>Bifurcata</taxon>
        <taxon>Unidentata</taxon>
        <taxon>Episquamata</taxon>
        <taxon>Toxicofera</taxon>
        <taxon>Serpentes</taxon>
        <taxon>Colubroidea</taxon>
        <taxon>Colubridae</taxon>
        <taxon>Colubrinae</taxon>
        <taxon>Pantherophis</taxon>
    </lineage>
</organism>
<evidence type="ECO:0000259" key="4">
    <source>
        <dbReference type="PROSITE" id="PS50850"/>
    </source>
</evidence>
<evidence type="ECO:0000256" key="3">
    <source>
        <dbReference type="SAM" id="Phobius"/>
    </source>
</evidence>
<dbReference type="OMA" id="RIPHRKE"/>
<evidence type="ECO:0000313" key="7">
    <source>
        <dbReference type="RefSeq" id="XP_034284365.1"/>
    </source>
</evidence>
<accession>A0A6P9CY54</accession>
<feature type="compositionally biased region" description="Polar residues" evidence="2">
    <location>
        <begin position="820"/>
        <end position="831"/>
    </location>
</feature>
<dbReference type="AlphaFoldDB" id="A0A6P9CY54"/>
<feature type="transmembrane region" description="Helical" evidence="3">
    <location>
        <begin position="255"/>
        <end position="275"/>
    </location>
</feature>
<feature type="transmembrane region" description="Helical" evidence="3">
    <location>
        <begin position="341"/>
        <end position="365"/>
    </location>
</feature>
<dbReference type="GO" id="GO:0016020">
    <property type="term" value="C:membrane"/>
    <property type="evidence" value="ECO:0007669"/>
    <property type="project" value="UniProtKB-SubCell"/>
</dbReference>
<sequence length="864" mass="96806">MPTLKKFRAMINKRRLTRTCTLDEIKTDISFLHPPPNGGWGWVVVLAAATHCLLVSGFHSAFGVYMLPLLDTFKSSNSQIAWIGSVSYAFIMIFGPVSGKLLVKYGAIKVAIIGNLVTIGGLVWSSYTQKLPMLFFTHGIIVGVGSSLAYTPGLIMVSLYFTTKRSFATGLVMAGGAAGTFVQNKLQYYLIQKLGWRDSLRVYSGILSICIFAGFAYKPLQKHRAHPSVVEKFKTSPLRGFIVDLGLWKDRIFEAWVSSLGLAKFGFYIPFVHMMKLAGDLGIPLEKASYIMVGLGVSSMISCLMFGKICDSENIDRLYINQASILSVGVVYFIIPHCTSFGALVAICSLLGFFDAGNYVLLPVLTFDLMGAERMPVAWGFMMAVNAISCFGPPFAGAMYDMYGSYTIGFVVTGVCNIAAAAILALIPWLQREAVQSTKNYINASVCVITNTIVPWQSPSPSLGSITSSFTKSMVSPEQSISGHSKGFSMKSFKSILKSDATSGKNVTSDRRISVGTVEYMKVFPEQEDNKAEWKQDLTKSELASLHSQTSMTQDLHIPCRKEDGVVLSEYEGDEEEAEITTGVRPAQELTVPELFIRRERSDSKQLERFPHRKEDGVAFLDEYEEEEEEEEEAEITTGVRPAQELIVPELLMRRERSDSKQLERFPHRKEYGVAFLDEYEEEEEEAEIATGVRPAQELTVPELFMRRERSDSKQLERFPHRKEDGVAFLDEYEEEEEEAEIATGVRPAQQLTMPELFIRRERSDSKQLDRFPHKKEDGVAFLDDFISDEEEHLRYMPSASHKKEDGSVFLEDIDDPNEYQEQLKSTTTLSPMEDETKSKMASEKNETSTSLKDSEHTSSQEMK</sequence>
<comment type="subcellular location">
    <subcellularLocation>
        <location evidence="1">Membrane</location>
        <topology evidence="1">Multi-pass membrane protein</topology>
    </subcellularLocation>
</comment>
<keyword evidence="3" id="KW-1133">Transmembrane helix</keyword>
<feature type="transmembrane region" description="Helical" evidence="3">
    <location>
        <begin position="40"/>
        <end position="68"/>
    </location>
</feature>
<feature type="compositionally biased region" description="Basic and acidic residues" evidence="2">
    <location>
        <begin position="835"/>
        <end position="864"/>
    </location>
</feature>
<dbReference type="InterPro" id="IPR011701">
    <property type="entry name" value="MFS"/>
</dbReference>
<dbReference type="PANTHER" id="PTHR11360">
    <property type="entry name" value="MONOCARBOXYLATE TRANSPORTER"/>
    <property type="match status" value="1"/>
</dbReference>
<feature type="transmembrane region" description="Helical" evidence="3">
    <location>
        <begin position="80"/>
        <end position="99"/>
    </location>
</feature>
<evidence type="ECO:0000313" key="6">
    <source>
        <dbReference type="RefSeq" id="XP_034284364.1"/>
    </source>
</evidence>
<dbReference type="Gene3D" id="1.20.1250.20">
    <property type="entry name" value="MFS general substrate transporter like domains"/>
    <property type="match status" value="2"/>
</dbReference>
<feature type="transmembrane region" description="Helical" evidence="3">
    <location>
        <begin position="287"/>
        <end position="306"/>
    </location>
</feature>
<keyword evidence="3" id="KW-0472">Membrane</keyword>
<dbReference type="RefSeq" id="XP_034284365.1">
    <property type="nucleotide sequence ID" value="XM_034428474.1"/>
</dbReference>
<dbReference type="Proteomes" id="UP001652622">
    <property type="component" value="Unplaced"/>
</dbReference>
<feature type="transmembrane region" description="Helical" evidence="3">
    <location>
        <begin position="105"/>
        <end position="127"/>
    </location>
</feature>
<dbReference type="InterPro" id="IPR020846">
    <property type="entry name" value="MFS_dom"/>
</dbReference>